<feature type="compositionally biased region" description="Polar residues" evidence="12">
    <location>
        <begin position="561"/>
        <end position="581"/>
    </location>
</feature>
<evidence type="ECO:0000259" key="14">
    <source>
        <dbReference type="PROSITE" id="PS51285"/>
    </source>
</evidence>
<evidence type="ECO:0000313" key="16">
    <source>
        <dbReference type="Proteomes" id="UP001158576"/>
    </source>
</evidence>
<feature type="region of interest" description="Disordered" evidence="12">
    <location>
        <begin position="1"/>
        <end position="68"/>
    </location>
</feature>
<evidence type="ECO:0000256" key="2">
    <source>
        <dbReference type="ARBA" id="ARBA00012513"/>
    </source>
</evidence>
<dbReference type="Gene3D" id="3.30.200.20">
    <property type="entry name" value="Phosphorylase Kinase, domain 1"/>
    <property type="match status" value="1"/>
</dbReference>
<dbReference type="Pfam" id="PF00069">
    <property type="entry name" value="Pkinase"/>
    <property type="match status" value="1"/>
</dbReference>
<dbReference type="SMART" id="SM00220">
    <property type="entry name" value="S_TKc"/>
    <property type="match status" value="1"/>
</dbReference>
<dbReference type="InterPro" id="IPR000719">
    <property type="entry name" value="Prot_kinase_dom"/>
</dbReference>
<dbReference type="InterPro" id="IPR050236">
    <property type="entry name" value="Ser_Thr_kinase_AGC"/>
</dbReference>
<dbReference type="PROSITE" id="PS00107">
    <property type="entry name" value="PROTEIN_KINASE_ATP"/>
    <property type="match status" value="1"/>
</dbReference>
<keyword evidence="5" id="KW-0808">Transferase</keyword>
<feature type="compositionally biased region" description="Polar residues" evidence="12">
    <location>
        <begin position="1"/>
        <end position="16"/>
    </location>
</feature>
<dbReference type="Gene3D" id="1.10.510.10">
    <property type="entry name" value="Transferase(Phosphotransferase) domain 1"/>
    <property type="match status" value="1"/>
</dbReference>
<keyword evidence="6 11" id="KW-0547">Nucleotide-binding</keyword>
<comment type="catalytic activity">
    <reaction evidence="10">
        <text>L-seryl-[protein] + ATP = O-phospho-L-seryl-[protein] + ADP + H(+)</text>
        <dbReference type="Rhea" id="RHEA:17989"/>
        <dbReference type="Rhea" id="RHEA-COMP:9863"/>
        <dbReference type="Rhea" id="RHEA-COMP:11604"/>
        <dbReference type="ChEBI" id="CHEBI:15378"/>
        <dbReference type="ChEBI" id="CHEBI:29999"/>
        <dbReference type="ChEBI" id="CHEBI:30616"/>
        <dbReference type="ChEBI" id="CHEBI:83421"/>
        <dbReference type="ChEBI" id="CHEBI:456216"/>
        <dbReference type="EC" id="2.7.11.1"/>
    </reaction>
</comment>
<dbReference type="Proteomes" id="UP001158576">
    <property type="component" value="Chromosome PAR"/>
</dbReference>
<feature type="region of interest" description="Disordered" evidence="12">
    <location>
        <begin position="397"/>
        <end position="420"/>
    </location>
</feature>
<evidence type="ECO:0000256" key="11">
    <source>
        <dbReference type="PROSITE-ProRule" id="PRU10141"/>
    </source>
</evidence>
<evidence type="ECO:0000256" key="4">
    <source>
        <dbReference type="ARBA" id="ARBA00022553"/>
    </source>
</evidence>
<feature type="region of interest" description="Disordered" evidence="12">
    <location>
        <begin position="108"/>
        <end position="135"/>
    </location>
</feature>
<feature type="compositionally biased region" description="Polar residues" evidence="12">
    <location>
        <begin position="312"/>
        <end position="330"/>
    </location>
</feature>
<keyword evidence="4" id="KW-0597">Phosphoprotein</keyword>
<evidence type="ECO:0000256" key="6">
    <source>
        <dbReference type="ARBA" id="ARBA00022741"/>
    </source>
</evidence>
<comment type="similarity">
    <text evidence="1">Belongs to the protein kinase superfamily. AGC Ser/Thr protein kinase family.</text>
</comment>
<accession>A0ABN7RUC5</accession>
<evidence type="ECO:0000256" key="5">
    <source>
        <dbReference type="ARBA" id="ARBA00022679"/>
    </source>
</evidence>
<evidence type="ECO:0000256" key="10">
    <source>
        <dbReference type="ARBA" id="ARBA00048679"/>
    </source>
</evidence>
<evidence type="ECO:0000256" key="7">
    <source>
        <dbReference type="ARBA" id="ARBA00022777"/>
    </source>
</evidence>
<feature type="region of interest" description="Disordered" evidence="12">
    <location>
        <begin position="252"/>
        <end position="350"/>
    </location>
</feature>
<feature type="region of interest" description="Disordered" evidence="12">
    <location>
        <begin position="1027"/>
        <end position="1069"/>
    </location>
</feature>
<evidence type="ECO:0000256" key="12">
    <source>
        <dbReference type="SAM" id="MobiDB-lite"/>
    </source>
</evidence>
<protein>
    <recommendedName>
        <fullName evidence="2">non-specific serine/threonine protein kinase</fullName>
        <ecNumber evidence="2">2.7.11.1</ecNumber>
    </recommendedName>
</protein>
<gene>
    <name evidence="15" type="ORF">OKIOD_LOCUS2041</name>
</gene>
<feature type="region of interest" description="Disordered" evidence="12">
    <location>
        <begin position="208"/>
        <end position="238"/>
    </location>
</feature>
<dbReference type="PROSITE" id="PS50011">
    <property type="entry name" value="PROTEIN_KINASE_DOM"/>
    <property type="match status" value="1"/>
</dbReference>
<feature type="compositionally biased region" description="Polar residues" evidence="12">
    <location>
        <begin position="49"/>
        <end position="65"/>
    </location>
</feature>
<evidence type="ECO:0000256" key="8">
    <source>
        <dbReference type="ARBA" id="ARBA00022840"/>
    </source>
</evidence>
<dbReference type="CDD" id="cd05598">
    <property type="entry name" value="STKc_LATS"/>
    <property type="match status" value="1"/>
</dbReference>
<dbReference type="PROSITE" id="PS51285">
    <property type="entry name" value="AGC_KINASE_CTER"/>
    <property type="match status" value="1"/>
</dbReference>
<dbReference type="InterPro" id="IPR000961">
    <property type="entry name" value="AGC-kinase_C"/>
</dbReference>
<dbReference type="SUPFAM" id="SSF56112">
    <property type="entry name" value="Protein kinase-like (PK-like)"/>
    <property type="match status" value="1"/>
</dbReference>
<feature type="region of interest" description="Disordered" evidence="12">
    <location>
        <begin position="504"/>
        <end position="590"/>
    </location>
</feature>
<evidence type="ECO:0000256" key="1">
    <source>
        <dbReference type="ARBA" id="ARBA00009903"/>
    </source>
</evidence>
<evidence type="ECO:0000313" key="15">
    <source>
        <dbReference type="EMBL" id="CAG5083857.1"/>
    </source>
</evidence>
<feature type="region of interest" description="Disordered" evidence="12">
    <location>
        <begin position="983"/>
        <end position="1008"/>
    </location>
</feature>
<reference evidence="15 16" key="1">
    <citation type="submission" date="2021-04" db="EMBL/GenBank/DDBJ databases">
        <authorList>
            <person name="Bliznina A."/>
        </authorList>
    </citation>
    <scope>NUCLEOTIDE SEQUENCE [LARGE SCALE GENOMIC DNA]</scope>
</reference>
<feature type="compositionally biased region" description="Polar residues" evidence="12">
    <location>
        <begin position="510"/>
        <end position="532"/>
    </location>
</feature>
<feature type="domain" description="Protein kinase" evidence="13">
    <location>
        <begin position="676"/>
        <end position="961"/>
    </location>
</feature>
<dbReference type="CDD" id="cd21774">
    <property type="entry name" value="MobB_LATS"/>
    <property type="match status" value="1"/>
</dbReference>
<dbReference type="InterPro" id="IPR011009">
    <property type="entry name" value="Kinase-like_dom_sf"/>
</dbReference>
<feature type="compositionally biased region" description="Low complexity" evidence="12">
    <location>
        <begin position="260"/>
        <end position="276"/>
    </location>
</feature>
<evidence type="ECO:0000256" key="9">
    <source>
        <dbReference type="ARBA" id="ARBA00047899"/>
    </source>
</evidence>
<dbReference type="EMBL" id="OU015568">
    <property type="protein sequence ID" value="CAG5083857.1"/>
    <property type="molecule type" value="Genomic_DNA"/>
</dbReference>
<dbReference type="PROSITE" id="PS00108">
    <property type="entry name" value="PROTEIN_KINASE_ST"/>
    <property type="match status" value="1"/>
</dbReference>
<dbReference type="SMART" id="SM00133">
    <property type="entry name" value="S_TK_X"/>
    <property type="match status" value="1"/>
</dbReference>
<keyword evidence="3" id="KW-0723">Serine/threonine-protein kinase</keyword>
<name>A0ABN7RUC5_OIKDI</name>
<feature type="binding site" evidence="11">
    <location>
        <position position="705"/>
    </location>
    <ligand>
        <name>ATP</name>
        <dbReference type="ChEBI" id="CHEBI:30616"/>
    </ligand>
</feature>
<feature type="compositionally biased region" description="Polar residues" evidence="12">
    <location>
        <begin position="280"/>
        <end position="289"/>
    </location>
</feature>
<evidence type="ECO:0000256" key="3">
    <source>
        <dbReference type="ARBA" id="ARBA00022527"/>
    </source>
</evidence>
<dbReference type="InterPro" id="IPR017441">
    <property type="entry name" value="Protein_kinase_ATP_BS"/>
</dbReference>
<organism evidence="15 16">
    <name type="scientific">Oikopleura dioica</name>
    <name type="common">Tunicate</name>
    <dbReference type="NCBI Taxonomy" id="34765"/>
    <lineage>
        <taxon>Eukaryota</taxon>
        <taxon>Metazoa</taxon>
        <taxon>Chordata</taxon>
        <taxon>Tunicata</taxon>
        <taxon>Appendicularia</taxon>
        <taxon>Copelata</taxon>
        <taxon>Oikopleuridae</taxon>
        <taxon>Oikopleura</taxon>
    </lineage>
</organism>
<feature type="domain" description="AGC-kinase C-terminal" evidence="14">
    <location>
        <begin position="962"/>
        <end position="1031"/>
    </location>
</feature>
<keyword evidence="16" id="KW-1185">Reference proteome</keyword>
<comment type="catalytic activity">
    <reaction evidence="9">
        <text>L-threonyl-[protein] + ATP = O-phospho-L-threonyl-[protein] + ADP + H(+)</text>
        <dbReference type="Rhea" id="RHEA:46608"/>
        <dbReference type="Rhea" id="RHEA-COMP:11060"/>
        <dbReference type="Rhea" id="RHEA-COMP:11605"/>
        <dbReference type="ChEBI" id="CHEBI:15378"/>
        <dbReference type="ChEBI" id="CHEBI:30013"/>
        <dbReference type="ChEBI" id="CHEBI:30616"/>
        <dbReference type="ChEBI" id="CHEBI:61977"/>
        <dbReference type="ChEBI" id="CHEBI:456216"/>
        <dbReference type="EC" id="2.7.11.1"/>
    </reaction>
</comment>
<proteinExistence type="inferred from homology"/>
<keyword evidence="8 11" id="KW-0067">ATP-binding</keyword>
<evidence type="ECO:0000259" key="13">
    <source>
        <dbReference type="PROSITE" id="PS50011"/>
    </source>
</evidence>
<dbReference type="PANTHER" id="PTHR24356:SF418">
    <property type="entry name" value="SERINE_THREONINE-PROTEIN KINASE WARTS"/>
    <property type="match status" value="1"/>
</dbReference>
<dbReference type="EC" id="2.7.11.1" evidence="2"/>
<dbReference type="InterPro" id="IPR017892">
    <property type="entry name" value="Pkinase_C"/>
</dbReference>
<dbReference type="InterPro" id="IPR008271">
    <property type="entry name" value="Ser/Thr_kinase_AS"/>
</dbReference>
<dbReference type="PANTHER" id="PTHR24356">
    <property type="entry name" value="SERINE/THREONINE-PROTEIN KINASE"/>
    <property type="match status" value="1"/>
</dbReference>
<sequence>MNSDFVDSSKRQNFNPSDRRKLNDLNLIRNDPINPRKALDFKPSPYGDIQTNRNQNRYSAPSLNNPRARYSTEYDHRFSTEIPVNAAHPQNDSAYKLERIRQNIGGSNGAALNRYSQGSTDALGSPKTDKQKENARNVVTRAVSQKMLSENSGSQPNLHLFEQESQLQRSPGVNDRNSGVFYGHPVAGTSGMTAARSHQNLAHIGGFAQPTIYSPNDRRSSQPGSPMSPVSPILPVNHFTGGAPHPAFNGVPITPYGLNSPDSASISSDSPSQDQPRVPTINNPYQQNRAHLPPNYVQKQPATSKPPPYSQHMASNYQSTNGSNGSTFTLPQKLVPPNVKMRPKPSNMGVKMNNRVSCPVPPPQYCNWTSQSPGQSFYEKRPERALSGMDFCPRTSDPFMDIDNISRPTSGYDSDYRVGSQTSSECASDLQSGIGINQDWADESSTVFNMNHVKGPPAYLAMETRSDYASSENSSYLGMDDKKYSPHQNGFNNDSVVTIRQAPGAHSHFQPPTGTNDVTMRSPTTSPNQSTDYAIRQHAEEKKKKSKGGIFSLFRKDSESSKTTQNTTPSITEKITSSMATATLDEKDKNKPRKRVFKTIREVPPRAFKFYMEQRIDNLMKAANERIERKRGLEAEMCGQINSMTERDRDVMRQMLRKKETQHLRLTRRKMNIDQFITVKQLGKGAFGTVSLVRKKDSGAYYALKMLNKKEVVQRKQIAHVKAERDILKEADNDWIVKLYYSFQDEEHLYFALEYIPGGDLMALLIRKHIFKKPLSQFYTAELVQAVASVHEMGFIHRDIKPDNVLIGRDGHIKLTDFGLCTGFRWTHDSDFYKPGSQTTNRLYDRKNMLHRRKQACSVVGTPNYIAPEVLRANGAPGQGYTKSCDWWSVGVILFEMIIGQPPFAAQTPLQTQEMILAHTHTFQIPHTCPCPRARALMQSWIVGEENRLSDPMLIRNHPFFAEINWQTLRFMKPPFIPTITGMEDTSNFDPVEPDMSPSPPENEADPNHTLHQAAFVEFTFRRFFDQDGIPRTQQQTQSRPVPRRQSAAHPPPPGSNSNHPHGPVRGWP</sequence>
<dbReference type="Pfam" id="PF00433">
    <property type="entry name" value="Pkinase_C"/>
    <property type="match status" value="1"/>
</dbReference>
<keyword evidence="7" id="KW-0418">Kinase</keyword>
<feature type="compositionally biased region" description="Low complexity" evidence="12">
    <location>
        <begin position="1056"/>
        <end position="1069"/>
    </location>
</feature>